<dbReference type="Proteomes" id="UP000243579">
    <property type="component" value="Unassembled WGS sequence"/>
</dbReference>
<keyword evidence="4" id="KW-0808">Transferase</keyword>
<evidence type="ECO:0000256" key="11">
    <source>
        <dbReference type="SAM" id="Phobius"/>
    </source>
</evidence>
<name>A0A1V9YFS7_ACHHY</name>
<dbReference type="PANTHER" id="PTHR31646">
    <property type="entry name" value="ALPHA-1,2-MANNOSYLTRANSFERASE MNN2"/>
    <property type="match status" value="1"/>
</dbReference>
<dbReference type="GO" id="GO:0000026">
    <property type="term" value="F:alpha-1,2-mannosyltransferase activity"/>
    <property type="evidence" value="ECO:0007669"/>
    <property type="project" value="TreeGrafter"/>
</dbReference>
<comment type="caution">
    <text evidence="12">The sequence shown here is derived from an EMBL/GenBank/DDBJ whole genome shotgun (WGS) entry which is preliminary data.</text>
</comment>
<feature type="transmembrane region" description="Helical" evidence="11">
    <location>
        <begin position="62"/>
        <end position="80"/>
    </location>
</feature>
<organism evidence="12 13">
    <name type="scientific">Achlya hypogyna</name>
    <name type="common">Oomycete</name>
    <name type="synonym">Protoachlya hypogyna</name>
    <dbReference type="NCBI Taxonomy" id="1202772"/>
    <lineage>
        <taxon>Eukaryota</taxon>
        <taxon>Sar</taxon>
        <taxon>Stramenopiles</taxon>
        <taxon>Oomycota</taxon>
        <taxon>Saprolegniomycetes</taxon>
        <taxon>Saprolegniales</taxon>
        <taxon>Achlyaceae</taxon>
        <taxon>Achlya</taxon>
    </lineage>
</organism>
<keyword evidence="5 11" id="KW-0812">Transmembrane</keyword>
<evidence type="ECO:0000256" key="6">
    <source>
        <dbReference type="ARBA" id="ARBA00022968"/>
    </source>
</evidence>
<evidence type="ECO:0000256" key="4">
    <source>
        <dbReference type="ARBA" id="ARBA00022679"/>
    </source>
</evidence>
<dbReference type="Pfam" id="PF11051">
    <property type="entry name" value="Mannosyl_trans3"/>
    <property type="match status" value="2"/>
</dbReference>
<dbReference type="InterPro" id="IPR029044">
    <property type="entry name" value="Nucleotide-diphossugar_trans"/>
</dbReference>
<evidence type="ECO:0000256" key="2">
    <source>
        <dbReference type="ARBA" id="ARBA00004606"/>
    </source>
</evidence>
<dbReference type="Gene3D" id="3.90.550.10">
    <property type="entry name" value="Spore Coat Polysaccharide Biosynthesis Protein SpsA, Chain A"/>
    <property type="match status" value="1"/>
</dbReference>
<dbReference type="PANTHER" id="PTHR31646:SF1">
    <property type="entry name" value="ALPHA-1,2-MANNOSYLTRANSFERASE MNN2"/>
    <property type="match status" value="1"/>
</dbReference>
<dbReference type="InterPro" id="IPR022751">
    <property type="entry name" value="Alpha_mannosyltransferase"/>
</dbReference>
<sequence>MPNHVQFSLPAWQRDDDAEDMIHIPLVADHPTPVFSSFKYPPVEPHPMVAHRRRKILRFAKIVIALALAVCAGVAIYMRFARPPRAVVMNPALDDVELPIDRVTSLWGDDFQCLGWRAVAGCDPTGKRAPAADRGCADPITRDMAGYCEVRNRTSGEIYRVMATTCRGIHEHGHFTCDMAKNFTDFSILAATYTHSPPLQVANVAKVSRGIAMSIYQEALPSVYAIVRTLRLHKCKLPIELFYRPSEVSLSNPIVTELISHYNCRLREIRDPLAVRFKTKPYAIYHSQFDHVLFLDSDNIPAKDPTYLFDSPEFQEHGAIFWPDFWQANYSLFNVNKQSLLWQLVDMPFWNTFEQESGQLLIDRRRSADALHKLMFYSVGDIVVGDMLEQLQLVWGDKDLFRLAWQNTSTPYFFVQQPPALGGLYDENSRFFCGVSMIQYDPLGDILFVHRNTVKMTGSPTQTQLITHVQQFTYTTTNTHMYEVGLRGNRLGQKSCYFLPDGVPNVVEGLEKTSISKVEETALQYAIEAGKLIGYEDTKYWGSTLELLEVIALYTFCAFALCFILNFAFFRFYYVEKKLYWFDRYSGKKRKYSTPIVLPRRVSRGVAVVLGIITFVGTACVCFMSSGPPDDVIMNPALDDALDWSQLKIDRVRGLWTDETFQCVGWRATKDCNPNGPRNPSADRGCDDPISHPMSGYCEVRNRSSGAIFQVMATSCRGIDDGVTFTCNTARAFTDFPQLAAAYKQPPHIAFDKRDVAPSHGIVMSIYESVLPSAYAVIRTLRLHGCKLAVELWYRREQIHPGHPTVQALVTHYNCYLREIYEPSATHFHTKPYAIYYSAFEHVLFLDSDNIPTKDPTYLFSTAEYLATGALFWPDFWHPQNTLFNVHKQSLLWQALDMPFVDMFEQESGQLVVHKPKCAAALKKLMFYSGHAPRLLDSLELVWGDKDLYRLAWLNTSTPFYFERRPPALGGLYDPVTKYFCGVAMLQYDAHGDIVFFHRNTVKLTGAGEAPVLTHVQRFTGRDLAAYNVGIQGNRMGQSSCFFLTSDFDVTPMAATPHGALEQTAISFATEGYDLAPPASLLQRWSRYVSHGVVATAVAVAGIFGFVNLAMVRLTTRKFWIQHGVKRKNSVPVV</sequence>
<keyword evidence="9 11" id="KW-0472">Membrane</keyword>
<evidence type="ECO:0000313" key="13">
    <source>
        <dbReference type="Proteomes" id="UP000243579"/>
    </source>
</evidence>
<keyword evidence="6" id="KW-0735">Signal-anchor</keyword>
<evidence type="ECO:0000256" key="10">
    <source>
        <dbReference type="ARBA" id="ARBA00037847"/>
    </source>
</evidence>
<dbReference type="GO" id="GO:0046354">
    <property type="term" value="P:mannan biosynthetic process"/>
    <property type="evidence" value="ECO:0007669"/>
    <property type="project" value="TreeGrafter"/>
</dbReference>
<accession>A0A1V9YFS7</accession>
<feature type="transmembrane region" description="Helical" evidence="11">
    <location>
        <begin position="551"/>
        <end position="574"/>
    </location>
</feature>
<evidence type="ECO:0000256" key="5">
    <source>
        <dbReference type="ARBA" id="ARBA00022692"/>
    </source>
</evidence>
<reference evidence="12 13" key="1">
    <citation type="journal article" date="2014" name="Genome Biol. Evol.">
        <title>The secreted proteins of Achlya hypogyna and Thraustotheca clavata identify the ancestral oomycete secretome and reveal gene acquisitions by horizontal gene transfer.</title>
        <authorList>
            <person name="Misner I."/>
            <person name="Blouin N."/>
            <person name="Leonard G."/>
            <person name="Richards T.A."/>
            <person name="Lane C.E."/>
        </authorList>
    </citation>
    <scope>NUCLEOTIDE SEQUENCE [LARGE SCALE GENOMIC DNA]</scope>
    <source>
        <strain evidence="12 13">ATCC 48635</strain>
    </source>
</reference>
<comment type="subcellular location">
    <subcellularLocation>
        <location evidence="10">Endomembrane system</location>
        <topology evidence="10">Single-pass membrane protein</topology>
    </subcellularLocation>
    <subcellularLocation>
        <location evidence="1">Golgi apparatus membrane</location>
    </subcellularLocation>
    <subcellularLocation>
        <location evidence="2">Membrane</location>
        <topology evidence="2">Single-pass type II membrane protein</topology>
    </subcellularLocation>
</comment>
<dbReference type="GO" id="GO:0000139">
    <property type="term" value="C:Golgi membrane"/>
    <property type="evidence" value="ECO:0007669"/>
    <property type="project" value="UniProtKB-SubCell"/>
</dbReference>
<proteinExistence type="inferred from homology"/>
<keyword evidence="7 11" id="KW-1133">Transmembrane helix</keyword>
<dbReference type="OrthoDB" id="430354at2759"/>
<dbReference type="AlphaFoldDB" id="A0A1V9YFS7"/>
<dbReference type="SUPFAM" id="SSF53448">
    <property type="entry name" value="Nucleotide-diphospho-sugar transferases"/>
    <property type="match status" value="2"/>
</dbReference>
<dbReference type="EMBL" id="JNBR01001854">
    <property type="protein sequence ID" value="OQR84497.1"/>
    <property type="molecule type" value="Genomic_DNA"/>
</dbReference>
<evidence type="ECO:0000256" key="7">
    <source>
        <dbReference type="ARBA" id="ARBA00022989"/>
    </source>
</evidence>
<protein>
    <recommendedName>
        <fullName evidence="14">Nucleotide-diphospho-sugar transferase</fullName>
    </recommendedName>
</protein>
<feature type="transmembrane region" description="Helical" evidence="11">
    <location>
        <begin position="606"/>
        <end position="626"/>
    </location>
</feature>
<evidence type="ECO:0000313" key="12">
    <source>
        <dbReference type="EMBL" id="OQR84497.1"/>
    </source>
</evidence>
<evidence type="ECO:0000256" key="9">
    <source>
        <dbReference type="ARBA" id="ARBA00023136"/>
    </source>
</evidence>
<evidence type="ECO:0000256" key="3">
    <source>
        <dbReference type="ARBA" id="ARBA00009105"/>
    </source>
</evidence>
<dbReference type="STRING" id="1202772.A0A1V9YFS7"/>
<evidence type="ECO:0000256" key="8">
    <source>
        <dbReference type="ARBA" id="ARBA00023034"/>
    </source>
</evidence>
<evidence type="ECO:0008006" key="14">
    <source>
        <dbReference type="Google" id="ProtNLM"/>
    </source>
</evidence>
<keyword evidence="13" id="KW-1185">Reference proteome</keyword>
<evidence type="ECO:0000256" key="1">
    <source>
        <dbReference type="ARBA" id="ARBA00004394"/>
    </source>
</evidence>
<keyword evidence="8" id="KW-0333">Golgi apparatus</keyword>
<gene>
    <name evidence="12" type="ORF">ACHHYP_13301</name>
</gene>
<comment type="similarity">
    <text evidence="3">Belongs to the MNN1/MNT family.</text>
</comment>
<feature type="transmembrane region" description="Helical" evidence="11">
    <location>
        <begin position="1088"/>
        <end position="1112"/>
    </location>
</feature>